<dbReference type="InterPro" id="IPR038282">
    <property type="entry name" value="DUF2267_sf"/>
</dbReference>
<gene>
    <name evidence="1" type="ORF">SAMN05216223_13443</name>
</gene>
<sequence>MVDTGFSSFDVMVDKANHVLKEIEHAYGWPKDRRKQSYAALRAVLHPVRDRLTVEECVQFGAQLPTLLRGVYYDGWKPSEAPLKMSKEEFFARVRENFPYAIEGGTEQLARTVLKALQQYVSSGEWEDLKAIFPASLVAILPQP</sequence>
<dbReference type="InterPro" id="IPR018727">
    <property type="entry name" value="DUF2267"/>
</dbReference>
<dbReference type="Gene3D" id="1.10.490.110">
    <property type="entry name" value="Uncharacterized conserved protein DUF2267"/>
    <property type="match status" value="1"/>
</dbReference>
<dbReference type="EMBL" id="FNVU01000034">
    <property type="protein sequence ID" value="SEG95686.1"/>
    <property type="molecule type" value="Genomic_DNA"/>
</dbReference>
<accession>A0A1H6EFE5</accession>
<dbReference type="Proteomes" id="UP000236754">
    <property type="component" value="Unassembled WGS sequence"/>
</dbReference>
<keyword evidence="2" id="KW-1185">Reference proteome</keyword>
<name>A0A1H6EFE5_9ACTN</name>
<dbReference type="RefSeq" id="WP_103891082.1">
    <property type="nucleotide sequence ID" value="NZ_FNVU01000034.1"/>
</dbReference>
<dbReference type="Pfam" id="PF10025">
    <property type="entry name" value="DUF2267"/>
    <property type="match status" value="1"/>
</dbReference>
<dbReference type="OrthoDB" id="20942at2"/>
<protein>
    <submittedName>
        <fullName evidence="1">Uncharacterized conserved protein, DUF2267 family</fullName>
    </submittedName>
</protein>
<evidence type="ECO:0000313" key="1">
    <source>
        <dbReference type="EMBL" id="SEG95686.1"/>
    </source>
</evidence>
<organism evidence="1 2">
    <name type="scientific">Actinacidiphila yanglinensis</name>
    <dbReference type="NCBI Taxonomy" id="310779"/>
    <lineage>
        <taxon>Bacteria</taxon>
        <taxon>Bacillati</taxon>
        <taxon>Actinomycetota</taxon>
        <taxon>Actinomycetes</taxon>
        <taxon>Kitasatosporales</taxon>
        <taxon>Streptomycetaceae</taxon>
        <taxon>Actinacidiphila</taxon>
    </lineage>
</organism>
<evidence type="ECO:0000313" key="2">
    <source>
        <dbReference type="Proteomes" id="UP000236754"/>
    </source>
</evidence>
<reference evidence="1 2" key="1">
    <citation type="submission" date="2016-10" db="EMBL/GenBank/DDBJ databases">
        <authorList>
            <person name="de Groot N.N."/>
        </authorList>
    </citation>
    <scope>NUCLEOTIDE SEQUENCE [LARGE SCALE GENOMIC DNA]</scope>
    <source>
        <strain evidence="1 2">CGMCC 4.2023</strain>
    </source>
</reference>
<proteinExistence type="predicted"/>
<dbReference type="AlphaFoldDB" id="A0A1H6EFE5"/>